<dbReference type="AlphaFoldDB" id="A0A2P6SP62"/>
<feature type="compositionally biased region" description="Basic residues" evidence="1">
    <location>
        <begin position="398"/>
        <end position="414"/>
    </location>
</feature>
<keyword evidence="2" id="KW-0812">Transmembrane</keyword>
<name>A0A2P6SP62_ROSCH</name>
<evidence type="ECO:0000256" key="2">
    <source>
        <dbReference type="SAM" id="Phobius"/>
    </source>
</evidence>
<evidence type="ECO:0008006" key="5">
    <source>
        <dbReference type="Google" id="ProtNLM"/>
    </source>
</evidence>
<keyword evidence="4" id="KW-1185">Reference proteome</keyword>
<organism evidence="3 4">
    <name type="scientific">Rosa chinensis</name>
    <name type="common">China rose</name>
    <dbReference type="NCBI Taxonomy" id="74649"/>
    <lineage>
        <taxon>Eukaryota</taxon>
        <taxon>Viridiplantae</taxon>
        <taxon>Streptophyta</taxon>
        <taxon>Embryophyta</taxon>
        <taxon>Tracheophyta</taxon>
        <taxon>Spermatophyta</taxon>
        <taxon>Magnoliopsida</taxon>
        <taxon>eudicotyledons</taxon>
        <taxon>Gunneridae</taxon>
        <taxon>Pentapetalae</taxon>
        <taxon>rosids</taxon>
        <taxon>fabids</taxon>
        <taxon>Rosales</taxon>
        <taxon>Rosaceae</taxon>
        <taxon>Rosoideae</taxon>
        <taxon>Rosoideae incertae sedis</taxon>
        <taxon>Rosa</taxon>
    </lineage>
</organism>
<dbReference type="PANTHER" id="PTHR33868">
    <property type="entry name" value="EXPRESSED PROTEIN"/>
    <property type="match status" value="1"/>
</dbReference>
<evidence type="ECO:0000313" key="3">
    <source>
        <dbReference type="EMBL" id="PRQ60461.1"/>
    </source>
</evidence>
<feature type="region of interest" description="Disordered" evidence="1">
    <location>
        <begin position="296"/>
        <end position="320"/>
    </location>
</feature>
<dbReference type="Gramene" id="PRQ60461">
    <property type="protein sequence ID" value="PRQ60461"/>
    <property type="gene ID" value="RchiOBHm_Chr1g0381491"/>
</dbReference>
<keyword evidence="2" id="KW-0472">Membrane</keyword>
<protein>
    <recommendedName>
        <fullName evidence="5">Transmembrane protein</fullName>
    </recommendedName>
</protein>
<evidence type="ECO:0000256" key="1">
    <source>
        <dbReference type="SAM" id="MobiDB-lite"/>
    </source>
</evidence>
<comment type="caution">
    <text evidence="3">The sequence shown here is derived from an EMBL/GenBank/DDBJ whole genome shotgun (WGS) entry which is preliminary data.</text>
</comment>
<accession>A0A2P6SP62</accession>
<dbReference type="EMBL" id="PDCK01000039">
    <property type="protein sequence ID" value="PRQ60461.1"/>
    <property type="molecule type" value="Genomic_DNA"/>
</dbReference>
<feature type="transmembrane region" description="Helical" evidence="2">
    <location>
        <begin position="424"/>
        <end position="448"/>
    </location>
</feature>
<feature type="region of interest" description="Disordered" evidence="1">
    <location>
        <begin position="28"/>
        <end position="47"/>
    </location>
</feature>
<sequence length="451" mass="50666">MAAAEARTGWQHRANCCFAQDNVRSAQRFARHPSSSSSTESDSAPENASYGIDHLIPDCMPYNSNPELTPSTRWWLNLEPNFGPQKEFIYDQQKSLDAELEVLNSGYINKTAIISDYYQCKEVFSTQSDSEKGVNSFVEKPCKVSVTSPRNDPSKRMQELKAGIGDGLQLPKKRDTGEFWYSDDDFMNLDSFSSLDSEQNKKLSPDLDSQWVGSEKSEPWWRSAGKDELASLVAQKSLENVENCDLPRPQIKHSRMGPIASTKFPDPNLSLDQMTELGLSNVTTYTQGSFTSGHSIYDSDSPLSHNNDHTATNQDERDDERSKAQLLEALCHSQTRARKAEKAAQQAYTEKEHIISLFFKQASQLFAYKQWLHLLQIENFCLQLNKKDGLPWSPYKGRPMKKKAHRRAGKRSGSRPRYEISKGAVAFAVGLGLAGAGLLLGWTMGWLFPTA</sequence>
<gene>
    <name evidence="3" type="ORF">RchiOBHm_Chr1g0381491</name>
</gene>
<dbReference type="STRING" id="74649.A0A2P6SP62"/>
<dbReference type="OMA" id="EFWYSDD"/>
<dbReference type="PANTHER" id="PTHR33868:SF18">
    <property type="entry name" value="TRANSMEMBRANE PROTEIN"/>
    <property type="match status" value="1"/>
</dbReference>
<keyword evidence="2" id="KW-1133">Transmembrane helix</keyword>
<feature type="region of interest" description="Disordered" evidence="1">
    <location>
        <begin position="393"/>
        <end position="415"/>
    </location>
</feature>
<feature type="compositionally biased region" description="Polar residues" evidence="1">
    <location>
        <begin position="301"/>
        <end position="313"/>
    </location>
</feature>
<evidence type="ECO:0000313" key="4">
    <source>
        <dbReference type="Proteomes" id="UP000238479"/>
    </source>
</evidence>
<proteinExistence type="predicted"/>
<dbReference type="Proteomes" id="UP000238479">
    <property type="component" value="Chromosome 1"/>
</dbReference>
<reference evidence="3 4" key="1">
    <citation type="journal article" date="2018" name="Nat. Genet.">
        <title>The Rosa genome provides new insights in the design of modern roses.</title>
        <authorList>
            <person name="Bendahmane M."/>
        </authorList>
    </citation>
    <scope>NUCLEOTIDE SEQUENCE [LARGE SCALE GENOMIC DNA]</scope>
    <source>
        <strain evidence="4">cv. Old Blush</strain>
    </source>
</reference>